<accession>A0ACB5PUW1</accession>
<reference evidence="1 2" key="1">
    <citation type="journal article" date="2019" name="Int. J. Syst. Evol. Microbiol.">
        <title>The Global Catalogue of Microorganisms (GCM) 10K type strain sequencing project: providing services to taxonomists for standard genome sequencing and annotation.</title>
        <authorList>
            <consortium name="The Broad Institute Genomics Platform"/>
            <consortium name="The Broad Institute Genome Sequencing Center for Infectious Disease"/>
            <person name="Wu L."/>
            <person name="Ma J."/>
        </authorList>
    </citation>
    <scope>NUCLEOTIDE SEQUENCE [LARGE SCALE GENOMIC DNA]</scope>
    <source>
        <strain evidence="1 2">CGMCC 1.12720</strain>
    </source>
</reference>
<dbReference type="EMBL" id="BMFN01000003">
    <property type="protein sequence ID" value="GGF73762.1"/>
    <property type="molecule type" value="Genomic_DNA"/>
</dbReference>
<gene>
    <name evidence="1" type="ORF">GCM10011375_31100</name>
</gene>
<dbReference type="Proteomes" id="UP000605392">
    <property type="component" value="Unassembled WGS sequence"/>
</dbReference>
<sequence>MSYLIYNGQLMDEAAFKLALPNRGLFYNDGFFETLIWADGGVRLLSYHLHRMQAAASALHLTLPAELGTPDSLGGIFDQLVAAQNLTAARLRLQLWRAGAGLYTPVTPTADYLLTATAYEPAAPTGARADFSQHLRTHFSPFSFCKGPNALTYVMAAQERAGRGLDEVLLLDSAGHVAEAGAAAIFWVKNKCLHTPAISTGCVAGVRRAHLLSVAQAHGFPVEEGLYPVTELLTAEAVFTANVATVRPIWQVGETSFSPEPHPLVTQLLRWEASY</sequence>
<evidence type="ECO:0000313" key="1">
    <source>
        <dbReference type="EMBL" id="GGF73762.1"/>
    </source>
</evidence>
<proteinExistence type="predicted"/>
<evidence type="ECO:0000313" key="2">
    <source>
        <dbReference type="Proteomes" id="UP000605392"/>
    </source>
</evidence>
<comment type="caution">
    <text evidence="1">The sequence shown here is derived from an EMBL/GenBank/DDBJ whole genome shotgun (WGS) entry which is preliminary data.</text>
</comment>
<name>A0ACB5PUW1_9BACT</name>
<organism evidence="1 2">
    <name type="scientific">Hymenobacter qilianensis</name>
    <dbReference type="NCBI Taxonomy" id="1385715"/>
    <lineage>
        <taxon>Bacteria</taxon>
        <taxon>Pseudomonadati</taxon>
        <taxon>Bacteroidota</taxon>
        <taxon>Cytophagia</taxon>
        <taxon>Cytophagales</taxon>
        <taxon>Hymenobacteraceae</taxon>
        <taxon>Hymenobacter</taxon>
    </lineage>
</organism>
<protein>
    <submittedName>
        <fullName evidence="1">Uncharacterized protein</fullName>
    </submittedName>
</protein>
<keyword evidence="2" id="KW-1185">Reference proteome</keyword>